<gene>
    <name evidence="2" type="ORF">HF086_014015</name>
</gene>
<feature type="region of interest" description="Disordered" evidence="1">
    <location>
        <begin position="14"/>
        <end position="47"/>
    </location>
</feature>
<reference evidence="2" key="1">
    <citation type="journal article" date="2021" name="G3 (Bethesda)">
        <title>Genome and transcriptome analysis of the beet armyworm Spodoptera exigua reveals targets for pest control. .</title>
        <authorList>
            <person name="Simon S."/>
            <person name="Breeschoten T."/>
            <person name="Jansen H.J."/>
            <person name="Dirks R.P."/>
            <person name="Schranz M.E."/>
            <person name="Ros V.I.D."/>
        </authorList>
    </citation>
    <scope>NUCLEOTIDE SEQUENCE</scope>
    <source>
        <strain evidence="2">TB_SE_WUR_2020</strain>
    </source>
</reference>
<dbReference type="EMBL" id="JACEFF010000377">
    <property type="protein sequence ID" value="KAH9638743.1"/>
    <property type="molecule type" value="Genomic_DNA"/>
</dbReference>
<sequence>MPSNKYACWQARFNGAPGSTNNLVKDGSGTPSGMGGQCRPQTSHPTTQLDAKVLPEVTQGGASQGNQLTNTKR</sequence>
<evidence type="ECO:0000256" key="1">
    <source>
        <dbReference type="SAM" id="MobiDB-lite"/>
    </source>
</evidence>
<organism evidence="2 3">
    <name type="scientific">Spodoptera exigua</name>
    <name type="common">Beet armyworm</name>
    <name type="synonym">Noctua fulgens</name>
    <dbReference type="NCBI Taxonomy" id="7107"/>
    <lineage>
        <taxon>Eukaryota</taxon>
        <taxon>Metazoa</taxon>
        <taxon>Ecdysozoa</taxon>
        <taxon>Arthropoda</taxon>
        <taxon>Hexapoda</taxon>
        <taxon>Insecta</taxon>
        <taxon>Pterygota</taxon>
        <taxon>Neoptera</taxon>
        <taxon>Endopterygota</taxon>
        <taxon>Lepidoptera</taxon>
        <taxon>Glossata</taxon>
        <taxon>Ditrysia</taxon>
        <taxon>Noctuoidea</taxon>
        <taxon>Noctuidae</taxon>
        <taxon>Amphipyrinae</taxon>
        <taxon>Spodoptera</taxon>
    </lineage>
</organism>
<dbReference type="Proteomes" id="UP000814243">
    <property type="component" value="Unassembled WGS sequence"/>
</dbReference>
<proteinExistence type="predicted"/>
<evidence type="ECO:0000313" key="2">
    <source>
        <dbReference type="EMBL" id="KAH9638743.1"/>
    </source>
</evidence>
<comment type="caution">
    <text evidence="2">The sequence shown here is derived from an EMBL/GenBank/DDBJ whole genome shotgun (WGS) entry which is preliminary data.</text>
</comment>
<dbReference type="AlphaFoldDB" id="A0A922MLM8"/>
<protein>
    <submittedName>
        <fullName evidence="2">Uncharacterized protein</fullName>
    </submittedName>
</protein>
<evidence type="ECO:0000313" key="3">
    <source>
        <dbReference type="Proteomes" id="UP000814243"/>
    </source>
</evidence>
<name>A0A922MLM8_SPOEX</name>
<accession>A0A922MLM8</accession>